<evidence type="ECO:0000313" key="2">
    <source>
        <dbReference type="EMBL" id="AMQ56849.1"/>
    </source>
</evidence>
<accession>A0A142ENZ4</accession>
<sequence>MLTQPFSFMDKSLNAPKKLTVVIAGAGGYIGSWFIEKYRDSYHLIGLSRKKVKSNPYPEVEWRQVELYSITSTVEALKGVDVAIYLVHSMNASTRLNQGSFEDTDLLLADNFSRAAELNGVKQIVYLGGLLPDEQEDSLSRHLKSRLEVEQTLGSRSAKLTAIRASIIVGPGGSSFDMIKNLVDRLPILMCPKWTESVTQPISLQDTLEILDFCIGNPSYYHKTIEIGSPEILSYKEMLKRTAEVLGKRRIIFSVPVFSLGFSKFWVGLFGDSPPQLVSPLVESLKHTLTVHSKYKFSGKELTYLTFDQAVHFALESKERPNLPTFHYSVGAKNTVRSIQRFSNSNRNSALWVANRYAIWLPSFFRFLINGKVTERGDLGFHLLWGKKPMLQLTQIPDRSDEQRQLFYITGGWLVKRFDYGWLEFREVLDSRYIISAIHEFVPRLPWFVYVHTQAKLHLWVMNRFKKYLSKKS</sequence>
<dbReference type="Gene3D" id="3.40.50.720">
    <property type="entry name" value="NAD(P)-binding Rossmann-like Domain"/>
    <property type="match status" value="1"/>
</dbReference>
<gene>
    <name evidence="2" type="ORF">AO498_10455</name>
</gene>
<dbReference type="Proteomes" id="UP000073816">
    <property type="component" value="Chromosome"/>
</dbReference>
<dbReference type="PATRIC" id="fig|1727163.4.peg.2182"/>
<dbReference type="InterPro" id="IPR001509">
    <property type="entry name" value="Epimerase_deHydtase"/>
</dbReference>
<organism evidence="2 3">
    <name type="scientific">Algoriphagus sanaruensis</name>
    <dbReference type="NCBI Taxonomy" id="1727163"/>
    <lineage>
        <taxon>Bacteria</taxon>
        <taxon>Pseudomonadati</taxon>
        <taxon>Bacteroidota</taxon>
        <taxon>Cytophagia</taxon>
        <taxon>Cytophagales</taxon>
        <taxon>Cyclobacteriaceae</taxon>
        <taxon>Algoriphagus</taxon>
    </lineage>
</organism>
<dbReference type="GO" id="GO:0004029">
    <property type="term" value="F:aldehyde dehydrogenase (NAD+) activity"/>
    <property type="evidence" value="ECO:0007669"/>
    <property type="project" value="TreeGrafter"/>
</dbReference>
<keyword evidence="3" id="KW-1185">Reference proteome</keyword>
<dbReference type="Pfam" id="PF01370">
    <property type="entry name" value="Epimerase"/>
    <property type="match status" value="1"/>
</dbReference>
<dbReference type="SUPFAM" id="SSF51735">
    <property type="entry name" value="NAD(P)-binding Rossmann-fold domains"/>
    <property type="match status" value="1"/>
</dbReference>
<proteinExistence type="predicted"/>
<dbReference type="KEGG" id="alm:AO498_10455"/>
<protein>
    <submittedName>
        <fullName evidence="2">Epimerase</fullName>
    </submittedName>
</protein>
<evidence type="ECO:0000313" key="3">
    <source>
        <dbReference type="Proteomes" id="UP000073816"/>
    </source>
</evidence>
<dbReference type="InterPro" id="IPR036291">
    <property type="entry name" value="NAD(P)-bd_dom_sf"/>
</dbReference>
<dbReference type="STRING" id="1727163.AO498_10455"/>
<dbReference type="InterPro" id="IPR051783">
    <property type="entry name" value="NAD(P)-dependent_oxidoreduct"/>
</dbReference>
<dbReference type="PANTHER" id="PTHR48079">
    <property type="entry name" value="PROTEIN YEEZ"/>
    <property type="match status" value="1"/>
</dbReference>
<dbReference type="PANTHER" id="PTHR48079:SF6">
    <property type="entry name" value="NAD(P)-BINDING DOMAIN-CONTAINING PROTEIN-RELATED"/>
    <property type="match status" value="1"/>
</dbReference>
<feature type="domain" description="NAD-dependent epimerase/dehydratase" evidence="1">
    <location>
        <begin position="21"/>
        <end position="128"/>
    </location>
</feature>
<reference evidence="2 3" key="2">
    <citation type="journal article" date="2016" name="Genome Announc.">
        <title>Complete Genome Sequence of Algoriphagus sp. Strain M8-2, Isolated from a Brackish Lake.</title>
        <authorList>
            <person name="Muraguchi Y."/>
            <person name="Kushimoto K."/>
            <person name="Ohtsubo Y."/>
            <person name="Suzuki T."/>
            <person name="Dohra H."/>
            <person name="Kimbara K."/>
            <person name="Shintani M."/>
        </authorList>
    </citation>
    <scope>NUCLEOTIDE SEQUENCE [LARGE SCALE GENOMIC DNA]</scope>
    <source>
        <strain evidence="2 3">M8-2</strain>
    </source>
</reference>
<dbReference type="EMBL" id="CP012836">
    <property type="protein sequence ID" value="AMQ56849.1"/>
    <property type="molecule type" value="Genomic_DNA"/>
</dbReference>
<reference evidence="3" key="1">
    <citation type="submission" date="2015-09" db="EMBL/GenBank/DDBJ databases">
        <title>Complete sequence of Algoriphagus sp. M8-2.</title>
        <authorList>
            <person name="Shintani M."/>
        </authorList>
    </citation>
    <scope>NUCLEOTIDE SEQUENCE [LARGE SCALE GENOMIC DNA]</scope>
    <source>
        <strain evidence="3">M8-2</strain>
    </source>
</reference>
<dbReference type="AlphaFoldDB" id="A0A142ENZ4"/>
<dbReference type="GO" id="GO:0005737">
    <property type="term" value="C:cytoplasm"/>
    <property type="evidence" value="ECO:0007669"/>
    <property type="project" value="TreeGrafter"/>
</dbReference>
<name>A0A142ENZ4_9BACT</name>
<evidence type="ECO:0000259" key="1">
    <source>
        <dbReference type="Pfam" id="PF01370"/>
    </source>
</evidence>